<dbReference type="PANTHER" id="PTHR46401">
    <property type="entry name" value="GLYCOSYLTRANSFERASE WBBK-RELATED"/>
    <property type="match status" value="1"/>
</dbReference>
<protein>
    <submittedName>
        <fullName evidence="2">Glycosyltransferase</fullName>
        <ecNumber evidence="2">2.4.-.-</ecNumber>
    </submittedName>
</protein>
<reference evidence="2 3" key="1">
    <citation type="submission" date="2023-01" db="EMBL/GenBank/DDBJ databases">
        <title>Novel diversity within Roseofilum (Cyanobacteria; Desertifilaceae) from marine benthic mats with descriptions of four novel species.</title>
        <authorList>
            <person name="Wang Y."/>
            <person name="Berthold D.E."/>
            <person name="Hu J."/>
            <person name="Lefler F.W."/>
            <person name="Laughinghouse H.D. IV."/>
        </authorList>
    </citation>
    <scope>NUCLEOTIDE SEQUENCE [LARGE SCALE GENOMIC DNA]</scope>
    <source>
        <strain evidence="2 3">BLCC-M154</strain>
    </source>
</reference>
<dbReference type="GO" id="GO:0016757">
    <property type="term" value="F:glycosyltransferase activity"/>
    <property type="evidence" value="ECO:0007669"/>
    <property type="project" value="UniProtKB-KW"/>
</dbReference>
<evidence type="ECO:0000259" key="1">
    <source>
        <dbReference type="Pfam" id="PF00534"/>
    </source>
</evidence>
<dbReference type="EMBL" id="JAQOSP010000059">
    <property type="protein sequence ID" value="MDJ1169430.1"/>
    <property type="molecule type" value="Genomic_DNA"/>
</dbReference>
<organism evidence="2 3">
    <name type="scientific">Roseofilum acuticapitatum BLCC-M154</name>
    <dbReference type="NCBI Taxonomy" id="3022444"/>
    <lineage>
        <taxon>Bacteria</taxon>
        <taxon>Bacillati</taxon>
        <taxon>Cyanobacteriota</taxon>
        <taxon>Cyanophyceae</taxon>
        <taxon>Desertifilales</taxon>
        <taxon>Desertifilaceae</taxon>
        <taxon>Roseofilum</taxon>
        <taxon>Roseofilum acuticapitatum</taxon>
    </lineage>
</organism>
<dbReference type="Pfam" id="PF00534">
    <property type="entry name" value="Glycos_transf_1"/>
    <property type="match status" value="1"/>
</dbReference>
<comment type="caution">
    <text evidence="2">The sequence shown here is derived from an EMBL/GenBank/DDBJ whole genome shotgun (WGS) entry which is preliminary data.</text>
</comment>
<name>A0ABT7ARC9_9CYAN</name>
<feature type="domain" description="Glycosyl transferase family 1" evidence="1">
    <location>
        <begin position="300"/>
        <end position="389"/>
    </location>
</feature>
<keyword evidence="2" id="KW-0328">Glycosyltransferase</keyword>
<evidence type="ECO:0000313" key="2">
    <source>
        <dbReference type="EMBL" id="MDJ1169430.1"/>
    </source>
</evidence>
<dbReference type="InterPro" id="IPR001296">
    <property type="entry name" value="Glyco_trans_1"/>
</dbReference>
<accession>A0ABT7ARC9</accession>
<gene>
    <name evidence="2" type="ORF">PMG71_08330</name>
</gene>
<proteinExistence type="predicted"/>
<dbReference type="PANTHER" id="PTHR46401:SF8">
    <property type="entry name" value="BLL6006 PROTEIN"/>
    <property type="match status" value="1"/>
</dbReference>
<evidence type="ECO:0000313" key="3">
    <source>
        <dbReference type="Proteomes" id="UP001235303"/>
    </source>
</evidence>
<dbReference type="EC" id="2.4.-.-" evidence="2"/>
<sequence>MKLIIPIEYYRSGGVERVIISLIEEFSKKIEKIIIVLPKKDINYFQKILPSSESIVYESFAPNKNIFLSFWKILISGSKILKLKKIEKKIKKIRSRQSKRNALNGLIDKYQATHCLYVLTNRLTPPDLKIPLGMIAHDVFWRFAPMTYPEHYMREYDQSLLEWLKKSDITFTVSQKTKTDIISVFPGFSSKIKPIPNAGVAIRKTEDNRKTILNSNALITFYFPSSFGIYKDHLTLLRSGIKVAQKKLQFQVVLTGKETDALVNGGLSLSQQSSTQEYSNYLKQCHQVYVENADLVEQYFKGLGYGEYEQVEYWYQHCSCVVIPSQYEGFGLALSEAIARGLPVIASDLEVFQEQVKLYQCSDQVEFFPPGDAEALALCMERFINNPKSKLLPEQVEEKLSLWTWKDAAEEYISLLGSNT</sequence>
<dbReference type="Proteomes" id="UP001235303">
    <property type="component" value="Unassembled WGS sequence"/>
</dbReference>
<keyword evidence="3" id="KW-1185">Reference proteome</keyword>
<dbReference type="RefSeq" id="WP_283753188.1">
    <property type="nucleotide sequence ID" value="NZ_JAQOSP010000059.1"/>
</dbReference>
<keyword evidence="2" id="KW-0808">Transferase</keyword>
<dbReference type="Gene3D" id="3.40.50.2000">
    <property type="entry name" value="Glycogen Phosphorylase B"/>
    <property type="match status" value="2"/>
</dbReference>
<dbReference type="SUPFAM" id="SSF53756">
    <property type="entry name" value="UDP-Glycosyltransferase/glycogen phosphorylase"/>
    <property type="match status" value="1"/>
</dbReference>